<protein>
    <submittedName>
        <fullName evidence="4">Methyltransferase domain-containing protein</fullName>
    </submittedName>
</protein>
<dbReference type="SUPFAM" id="SSF53335">
    <property type="entry name" value="S-adenosyl-L-methionine-dependent methyltransferases"/>
    <property type="match status" value="1"/>
</dbReference>
<dbReference type="GO" id="GO:0008757">
    <property type="term" value="F:S-adenosylmethionine-dependent methyltransferase activity"/>
    <property type="evidence" value="ECO:0007669"/>
    <property type="project" value="InterPro"/>
</dbReference>
<evidence type="ECO:0000313" key="4">
    <source>
        <dbReference type="EMBL" id="NCJ07570.1"/>
    </source>
</evidence>
<dbReference type="AlphaFoldDB" id="A0A8K2A8Y3"/>
<dbReference type="InterPro" id="IPR013216">
    <property type="entry name" value="Methyltransf_11"/>
</dbReference>
<comment type="caution">
    <text evidence="4">The sequence shown here is derived from an EMBL/GenBank/DDBJ whole genome shotgun (WGS) entry which is preliminary data.</text>
</comment>
<reference evidence="4" key="1">
    <citation type="submission" date="2019-12" db="EMBL/GenBank/DDBJ databases">
        <title>High-Quality draft genome sequences of three cyanobacteria isolated from the limestone walls of the Old Cathedral of Coimbra.</title>
        <authorList>
            <person name="Tiago I."/>
            <person name="Soares F."/>
            <person name="Portugal A."/>
        </authorList>
    </citation>
    <scope>NUCLEOTIDE SEQUENCE [LARGE SCALE GENOMIC DNA]</scope>
    <source>
        <strain evidence="4">C</strain>
    </source>
</reference>
<accession>A0A8K2A8Y3</accession>
<dbReference type="PANTHER" id="PTHR44068">
    <property type="entry name" value="ZGC:194242"/>
    <property type="match status" value="1"/>
</dbReference>
<evidence type="ECO:0000256" key="2">
    <source>
        <dbReference type="SAM" id="Phobius"/>
    </source>
</evidence>
<dbReference type="InterPro" id="IPR029063">
    <property type="entry name" value="SAM-dependent_MTases_sf"/>
</dbReference>
<keyword evidence="2" id="KW-0472">Membrane</keyword>
<dbReference type="Proteomes" id="UP000607397">
    <property type="component" value="Unassembled WGS sequence"/>
</dbReference>
<dbReference type="Gene3D" id="3.40.50.150">
    <property type="entry name" value="Vaccinia Virus protein VP39"/>
    <property type="match status" value="1"/>
</dbReference>
<dbReference type="RefSeq" id="WP_161826049.1">
    <property type="nucleotide sequence ID" value="NZ_WVIC01000028.1"/>
</dbReference>
<dbReference type="Pfam" id="PF08241">
    <property type="entry name" value="Methyltransf_11"/>
    <property type="match status" value="1"/>
</dbReference>
<organism evidence="4 5">
    <name type="scientific">Petrachloros mirabilis ULC683</name>
    <dbReference type="NCBI Taxonomy" id="2781853"/>
    <lineage>
        <taxon>Bacteria</taxon>
        <taxon>Bacillati</taxon>
        <taxon>Cyanobacteriota</taxon>
        <taxon>Cyanophyceae</taxon>
        <taxon>Synechococcales</taxon>
        <taxon>Petrachlorosaceae</taxon>
        <taxon>Petrachloros</taxon>
        <taxon>Petrachloros mirabilis</taxon>
    </lineage>
</organism>
<keyword evidence="1" id="KW-0808">Transferase</keyword>
<dbReference type="InterPro" id="IPR050447">
    <property type="entry name" value="Erg6_SMT_methyltransf"/>
</dbReference>
<evidence type="ECO:0000259" key="3">
    <source>
        <dbReference type="Pfam" id="PF08241"/>
    </source>
</evidence>
<proteinExistence type="predicted"/>
<keyword evidence="2" id="KW-0812">Transmembrane</keyword>
<evidence type="ECO:0000313" key="5">
    <source>
        <dbReference type="Proteomes" id="UP000607397"/>
    </source>
</evidence>
<keyword evidence="4" id="KW-0489">Methyltransferase</keyword>
<dbReference type="EMBL" id="WVIC01000028">
    <property type="protein sequence ID" value="NCJ07570.1"/>
    <property type="molecule type" value="Genomic_DNA"/>
</dbReference>
<dbReference type="GO" id="GO:0032259">
    <property type="term" value="P:methylation"/>
    <property type="evidence" value="ECO:0007669"/>
    <property type="project" value="UniProtKB-KW"/>
</dbReference>
<gene>
    <name evidence="4" type="ORF">GS597_13835</name>
</gene>
<keyword evidence="5" id="KW-1185">Reference proteome</keyword>
<feature type="transmembrane region" description="Helical" evidence="2">
    <location>
        <begin position="20"/>
        <end position="41"/>
    </location>
</feature>
<evidence type="ECO:0000256" key="1">
    <source>
        <dbReference type="ARBA" id="ARBA00022679"/>
    </source>
</evidence>
<sequence length="274" mass="31082">MLRDALITLLRRDRGLRRFFWYLFYQVLAGGTSGQTSWGFMNYGYMPVDVAEPALILKPEDEPERFCIQLYHHLASATQLKEKDVLEVGSGRGGGASYLKRYFEPKSLVGVDFSSKAVTFCRDNYAVDGLAFQVGDAEALAFADESFDVVLNVESSHCYGDLDAFFSEVKRVLRPGGYFLYTDSRTDFQWDDHYQHLQNSGLNIIKTEDITQNVLAALDKDHERKSHLIQAKIPKILAKPLQEFAGMKGSTFYENLKAGKIIYFVFILRKAIPA</sequence>
<feature type="domain" description="Methyltransferase type 11" evidence="3">
    <location>
        <begin position="86"/>
        <end position="180"/>
    </location>
</feature>
<name>A0A8K2A8Y3_9CYAN</name>
<dbReference type="CDD" id="cd02440">
    <property type="entry name" value="AdoMet_MTases"/>
    <property type="match status" value="1"/>
</dbReference>
<keyword evidence="2" id="KW-1133">Transmembrane helix</keyword>
<dbReference type="PANTHER" id="PTHR44068:SF11">
    <property type="entry name" value="GERANYL DIPHOSPHATE 2-C-METHYLTRANSFERASE"/>
    <property type="match status" value="1"/>
</dbReference>